<keyword evidence="4" id="KW-1185">Reference proteome</keyword>
<keyword evidence="2" id="KW-0378">Hydrolase</keyword>
<dbReference type="CDD" id="cd00586">
    <property type="entry name" value="4HBT"/>
    <property type="match status" value="1"/>
</dbReference>
<dbReference type="Gene3D" id="3.10.129.10">
    <property type="entry name" value="Hotdog Thioesterase"/>
    <property type="match status" value="1"/>
</dbReference>
<dbReference type="Pfam" id="PF13279">
    <property type="entry name" value="4HBT_2"/>
    <property type="match status" value="1"/>
</dbReference>
<dbReference type="SUPFAM" id="SSF54637">
    <property type="entry name" value="Thioesterase/thiol ester dehydrase-isomerase"/>
    <property type="match status" value="1"/>
</dbReference>
<dbReference type="GO" id="GO:0047617">
    <property type="term" value="F:fatty acyl-CoA hydrolase activity"/>
    <property type="evidence" value="ECO:0007669"/>
    <property type="project" value="TreeGrafter"/>
</dbReference>
<gene>
    <name evidence="3" type="ORF">B7H23_03470</name>
</gene>
<evidence type="ECO:0000313" key="4">
    <source>
        <dbReference type="Proteomes" id="UP000215405"/>
    </source>
</evidence>
<reference evidence="4" key="1">
    <citation type="journal article" date="2017" name="Int. J. Syst. Evol. Microbiol.">
        <title>Notoacmeibacter marinus gen. nov., sp. nov., isolated from the gut of a limpet and proposal of Notoacmeibacteraceae fam. nov. in the order Rhizobiales of the class Alphaproteobacteria.</title>
        <authorList>
            <person name="Huang Z."/>
            <person name="Guo F."/>
            <person name="Lai Q."/>
        </authorList>
    </citation>
    <scope>NUCLEOTIDE SEQUENCE [LARGE SCALE GENOMIC DNA]</scope>
    <source>
        <strain evidence="4">XMTR2A4</strain>
    </source>
</reference>
<dbReference type="InterPro" id="IPR050563">
    <property type="entry name" value="4-hydroxybenzoyl-CoA_TE"/>
</dbReference>
<dbReference type="AlphaFoldDB" id="A0A231V3Z3"/>
<accession>A0A231V3Z3</accession>
<dbReference type="EMBL" id="NBYO01000001">
    <property type="protein sequence ID" value="OXT02905.1"/>
    <property type="molecule type" value="Genomic_DNA"/>
</dbReference>
<evidence type="ECO:0000256" key="1">
    <source>
        <dbReference type="ARBA" id="ARBA00005953"/>
    </source>
</evidence>
<evidence type="ECO:0000256" key="2">
    <source>
        <dbReference type="ARBA" id="ARBA00022801"/>
    </source>
</evidence>
<proteinExistence type="inferred from homology"/>
<dbReference type="RefSeq" id="WP_094076854.1">
    <property type="nucleotide sequence ID" value="NZ_NBYO01000001.1"/>
</dbReference>
<comment type="caution">
    <text evidence="3">The sequence shown here is derived from an EMBL/GenBank/DDBJ whole genome shotgun (WGS) entry which is preliminary data.</text>
</comment>
<evidence type="ECO:0000313" key="3">
    <source>
        <dbReference type="EMBL" id="OXT02905.1"/>
    </source>
</evidence>
<organism evidence="3 4">
    <name type="scientific">Notoacmeibacter marinus</name>
    <dbReference type="NCBI Taxonomy" id="1876515"/>
    <lineage>
        <taxon>Bacteria</taxon>
        <taxon>Pseudomonadati</taxon>
        <taxon>Pseudomonadota</taxon>
        <taxon>Alphaproteobacteria</taxon>
        <taxon>Hyphomicrobiales</taxon>
        <taxon>Notoacmeibacteraceae</taxon>
        <taxon>Notoacmeibacter</taxon>
    </lineage>
</organism>
<dbReference type="InterPro" id="IPR029069">
    <property type="entry name" value="HotDog_dom_sf"/>
</dbReference>
<comment type="similarity">
    <text evidence="1">Belongs to the 4-hydroxybenzoyl-CoA thioesterase family.</text>
</comment>
<dbReference type="PANTHER" id="PTHR31793">
    <property type="entry name" value="4-HYDROXYBENZOYL-COA THIOESTERASE FAMILY MEMBER"/>
    <property type="match status" value="1"/>
</dbReference>
<dbReference type="PANTHER" id="PTHR31793:SF27">
    <property type="entry name" value="NOVEL THIOESTERASE SUPERFAMILY DOMAIN AND SAPOSIN A-TYPE DOMAIN CONTAINING PROTEIN (0610012H03RIK)"/>
    <property type="match status" value="1"/>
</dbReference>
<dbReference type="Proteomes" id="UP000215405">
    <property type="component" value="Unassembled WGS sequence"/>
</dbReference>
<sequence>MNEIGTSGASRRTRRGGRADYRIFRTLTTRWSDNDVYGHMNNVVHYALFDTAVNGWLIEKQVLDPLKGANIGLVVETGCRYFAELAFPDAVTAGIRVARVGTSSVRYEVGLFRGETDEPAAEGHFVHVYVDRLTRRPASLADDLRTLLQTALAEEEPL</sequence>
<name>A0A231V3Z3_9HYPH</name>
<protein>
    <submittedName>
        <fullName evidence="3">Thioesterase</fullName>
    </submittedName>
</protein>